<evidence type="ECO:0000256" key="5">
    <source>
        <dbReference type="ARBA" id="ARBA00022989"/>
    </source>
</evidence>
<feature type="transmembrane region" description="Helical" evidence="13">
    <location>
        <begin position="321"/>
        <end position="340"/>
    </location>
</feature>
<evidence type="ECO:0000256" key="12">
    <source>
        <dbReference type="RuleBase" id="RU000363"/>
    </source>
</evidence>
<dbReference type="PRINTS" id="PR00081">
    <property type="entry name" value="GDHRDH"/>
</dbReference>
<dbReference type="FunFam" id="3.40.50.720:FF:000131">
    <property type="entry name" value="Short-chain dehydrogenase/reductase 3"/>
    <property type="match status" value="1"/>
</dbReference>
<keyword evidence="6" id="KW-0560">Oxidoreductase</keyword>
<keyword evidence="8 13" id="KW-0472">Membrane</keyword>
<dbReference type="InterPro" id="IPR036291">
    <property type="entry name" value="NAD(P)-bd_dom_sf"/>
</dbReference>
<dbReference type="SUPFAM" id="SSF51735">
    <property type="entry name" value="NAD(P)-binding Rossmann-fold domains"/>
    <property type="match status" value="1"/>
</dbReference>
<comment type="subcellular location">
    <subcellularLocation>
        <location evidence="1">Membrane</location>
        <topology evidence="1">Multi-pass membrane protein</topology>
    </subcellularLocation>
</comment>
<accession>C1BNW9</accession>
<reference evidence="14" key="1">
    <citation type="submission" date="2009-03" db="EMBL/GenBank/DDBJ databases">
        <title>Caligus rogercresseyi ESTs and full-length cDNAs.</title>
        <authorList>
            <person name="Yasuike M."/>
            <person name="von Schalburg K."/>
            <person name="Cooper G."/>
            <person name="Leong J."/>
            <person name="Jones S.R.M."/>
            <person name="Koop B.F."/>
        </authorList>
    </citation>
    <scope>NUCLEOTIDE SEQUENCE</scope>
    <source>
        <tissue evidence="14">Whole tissue</tissue>
    </source>
</reference>
<evidence type="ECO:0000256" key="1">
    <source>
        <dbReference type="ARBA" id="ARBA00004141"/>
    </source>
</evidence>
<keyword evidence="5 13" id="KW-1133">Transmembrane helix</keyword>
<evidence type="ECO:0000256" key="10">
    <source>
        <dbReference type="ARBA" id="ARBA00068717"/>
    </source>
</evidence>
<comment type="similarity">
    <text evidence="2 12">Belongs to the short-chain dehydrogenases/reductases (SDR) family.</text>
</comment>
<sequence length="363" mass="41516">MNALSNRVLNGKKRHRKLCSRHEEDEFSVYLSSWEQEEHKMSWNYFNLDIFPRFALYLYRINILVFDIFTFLISAFLEYGRLIYRYFNPRTKQSIQGLNALVTGAGNGIGRQLALELARNGSNVVCLDVNSKDNDITCEEIKNTFPEIQAWTITCDVSNKEDVEVAFDVIKHSVGDIHILVNNAGTLCCKPFLQHKFDQIEKIITTNLLGQLWIIRAVLPQMISRNKGYIVAMASFAGHAGVPNMVPYTASKFGIKGMMEALYIELRQENRKHGLHLMTVSPFLVDTGMIKNRRIRFPEILDIETPENAAKVIIGNMRQGNAIVFIPNILYYLISIIRILPSRVQLLITDFMDSGIGVDYDQN</sequence>
<dbReference type="InterPro" id="IPR002347">
    <property type="entry name" value="SDR_fam"/>
</dbReference>
<dbReference type="AlphaFoldDB" id="C1BNW9"/>
<feature type="transmembrane region" description="Helical" evidence="13">
    <location>
        <begin position="57"/>
        <end position="77"/>
    </location>
</feature>
<dbReference type="PRINTS" id="PR00080">
    <property type="entry name" value="SDRFAMILY"/>
</dbReference>
<dbReference type="GO" id="GO:0016020">
    <property type="term" value="C:membrane"/>
    <property type="evidence" value="ECO:0007669"/>
    <property type="project" value="UniProtKB-SubCell"/>
</dbReference>
<dbReference type="Gene3D" id="3.40.50.720">
    <property type="entry name" value="NAD(P)-binding Rossmann-like Domain"/>
    <property type="match status" value="1"/>
</dbReference>
<dbReference type="GO" id="GO:0052650">
    <property type="term" value="F:all-trans-retinol dehydrogenase (NADP+) activity"/>
    <property type="evidence" value="ECO:0007669"/>
    <property type="project" value="UniProtKB-ARBA"/>
</dbReference>
<evidence type="ECO:0000256" key="8">
    <source>
        <dbReference type="ARBA" id="ARBA00023136"/>
    </source>
</evidence>
<dbReference type="PANTHER" id="PTHR24322:SF736">
    <property type="entry name" value="RETINOL DEHYDROGENASE 10"/>
    <property type="match status" value="1"/>
</dbReference>
<evidence type="ECO:0000256" key="9">
    <source>
        <dbReference type="ARBA" id="ARBA00059620"/>
    </source>
</evidence>
<dbReference type="GO" id="GO:0005811">
    <property type="term" value="C:lipid droplet"/>
    <property type="evidence" value="ECO:0007669"/>
    <property type="project" value="TreeGrafter"/>
</dbReference>
<organism evidence="14">
    <name type="scientific">Caligus rogercresseyi</name>
    <name type="common">Sea louse</name>
    <dbReference type="NCBI Taxonomy" id="217165"/>
    <lineage>
        <taxon>Eukaryota</taxon>
        <taxon>Metazoa</taxon>
        <taxon>Ecdysozoa</taxon>
        <taxon>Arthropoda</taxon>
        <taxon>Crustacea</taxon>
        <taxon>Multicrustacea</taxon>
        <taxon>Hexanauplia</taxon>
        <taxon>Copepoda</taxon>
        <taxon>Siphonostomatoida</taxon>
        <taxon>Caligidae</taxon>
        <taxon>Caligus</taxon>
    </lineage>
</organism>
<keyword evidence="7" id="KW-0443">Lipid metabolism</keyword>
<evidence type="ECO:0000256" key="4">
    <source>
        <dbReference type="ARBA" id="ARBA00022857"/>
    </source>
</evidence>
<dbReference type="EMBL" id="BT076298">
    <property type="protein sequence ID" value="ACO10722.1"/>
    <property type="molecule type" value="mRNA"/>
</dbReference>
<evidence type="ECO:0000256" key="6">
    <source>
        <dbReference type="ARBA" id="ARBA00023002"/>
    </source>
</evidence>
<keyword evidence="3 13" id="KW-0812">Transmembrane</keyword>
<evidence type="ECO:0000256" key="13">
    <source>
        <dbReference type="SAM" id="Phobius"/>
    </source>
</evidence>
<evidence type="ECO:0000256" key="11">
    <source>
        <dbReference type="ARBA" id="ARBA00082544"/>
    </source>
</evidence>
<dbReference type="PANTHER" id="PTHR24322">
    <property type="entry name" value="PKSB"/>
    <property type="match status" value="1"/>
</dbReference>
<dbReference type="Pfam" id="PF00106">
    <property type="entry name" value="adh_short"/>
    <property type="match status" value="1"/>
</dbReference>
<name>C1BNW9_CALRO</name>
<proteinExistence type="evidence at transcript level"/>
<protein>
    <recommendedName>
        <fullName evidence="10">Short-chain dehydrogenase/reductase 3</fullName>
    </recommendedName>
    <alternativeName>
        <fullName evidence="11">Retinal short-chain dehydrogenase/reductase 1</fullName>
    </alternativeName>
</protein>
<keyword evidence="4" id="KW-0521">NADP</keyword>
<gene>
    <name evidence="14" type="primary">DHB13</name>
</gene>
<evidence type="ECO:0000256" key="2">
    <source>
        <dbReference type="ARBA" id="ARBA00006484"/>
    </source>
</evidence>
<evidence type="ECO:0000256" key="3">
    <source>
        <dbReference type="ARBA" id="ARBA00022692"/>
    </source>
</evidence>
<evidence type="ECO:0000313" key="14">
    <source>
        <dbReference type="EMBL" id="ACO10722.1"/>
    </source>
</evidence>
<evidence type="ECO:0000256" key="7">
    <source>
        <dbReference type="ARBA" id="ARBA00023098"/>
    </source>
</evidence>
<comment type="function">
    <text evidence="9">Catalyzes the reduction of all-trans-retinal to all-trans-retinol in the presence of NADPH.</text>
</comment>